<dbReference type="SUPFAM" id="SSF103481">
    <property type="entry name" value="Multidrug resistance efflux transporter EmrE"/>
    <property type="match status" value="1"/>
</dbReference>
<sequence>MNKFMLIMLTGTFIASCSQIVLKKAAEKEYPSKIAEYLNPMVMGAYIVFFGASLCSVIGYKGVDLSLGPILEATGYIWVAVLGKIFLKEKIGAKKATGLLVIILGIVIASFGSDILTAITSLF</sequence>
<evidence type="ECO:0000259" key="2">
    <source>
        <dbReference type="Pfam" id="PF03151"/>
    </source>
</evidence>
<gene>
    <name evidence="3" type="ORF">SAMN02910377_00993</name>
</gene>
<feature type="transmembrane region" description="Helical" evidence="1">
    <location>
        <begin position="66"/>
        <end position="87"/>
    </location>
</feature>
<dbReference type="AlphaFoldDB" id="A0A1H7HCZ7"/>
<reference evidence="4" key="1">
    <citation type="submission" date="2016-10" db="EMBL/GenBank/DDBJ databases">
        <authorList>
            <person name="Varghese N."/>
        </authorList>
    </citation>
    <scope>NUCLEOTIDE SEQUENCE [LARGE SCALE GENOMIC DNA]</scope>
    <source>
        <strain evidence="4">ACV-9</strain>
    </source>
</reference>
<proteinExistence type="predicted"/>
<protein>
    <submittedName>
        <fullName evidence="3">Triose-phosphate Transporter family protein</fullName>
    </submittedName>
</protein>
<feature type="transmembrane region" description="Helical" evidence="1">
    <location>
        <begin position="99"/>
        <end position="119"/>
    </location>
</feature>
<keyword evidence="1" id="KW-0472">Membrane</keyword>
<dbReference type="RefSeq" id="WP_074789868.1">
    <property type="nucleotide sequence ID" value="NZ_FNZX01000005.1"/>
</dbReference>
<dbReference type="InterPro" id="IPR004853">
    <property type="entry name" value="Sugar_P_trans_dom"/>
</dbReference>
<keyword evidence="1" id="KW-0812">Transmembrane</keyword>
<keyword evidence="4" id="KW-1185">Reference proteome</keyword>
<name>A0A1H7HCZ7_9FIRM</name>
<dbReference type="EMBL" id="FNZX01000005">
    <property type="protein sequence ID" value="SEK47557.1"/>
    <property type="molecule type" value="Genomic_DNA"/>
</dbReference>
<organism evidence="3 4">
    <name type="scientific">Pseudobutyrivibrio ruminis</name>
    <dbReference type="NCBI Taxonomy" id="46206"/>
    <lineage>
        <taxon>Bacteria</taxon>
        <taxon>Bacillati</taxon>
        <taxon>Bacillota</taxon>
        <taxon>Clostridia</taxon>
        <taxon>Lachnospirales</taxon>
        <taxon>Lachnospiraceae</taxon>
        <taxon>Pseudobutyrivibrio</taxon>
    </lineage>
</organism>
<keyword evidence="1" id="KW-1133">Transmembrane helix</keyword>
<dbReference type="Gene3D" id="1.10.3730.20">
    <property type="match status" value="1"/>
</dbReference>
<dbReference type="InterPro" id="IPR037185">
    <property type="entry name" value="EmrE-like"/>
</dbReference>
<evidence type="ECO:0000313" key="4">
    <source>
        <dbReference type="Proteomes" id="UP000182321"/>
    </source>
</evidence>
<dbReference type="PROSITE" id="PS51257">
    <property type="entry name" value="PROKAR_LIPOPROTEIN"/>
    <property type="match status" value="1"/>
</dbReference>
<evidence type="ECO:0000256" key="1">
    <source>
        <dbReference type="SAM" id="Phobius"/>
    </source>
</evidence>
<feature type="domain" description="Sugar phosphate transporter" evidence="2">
    <location>
        <begin position="14"/>
        <end position="111"/>
    </location>
</feature>
<feature type="transmembrane region" description="Helical" evidence="1">
    <location>
        <begin position="37"/>
        <end position="60"/>
    </location>
</feature>
<accession>A0A1H7HCZ7</accession>
<dbReference type="Proteomes" id="UP000182321">
    <property type="component" value="Unassembled WGS sequence"/>
</dbReference>
<dbReference type="Pfam" id="PF03151">
    <property type="entry name" value="TPT"/>
    <property type="match status" value="1"/>
</dbReference>
<evidence type="ECO:0000313" key="3">
    <source>
        <dbReference type="EMBL" id="SEK47557.1"/>
    </source>
</evidence>